<dbReference type="HOGENOM" id="CLU_000445_0_1_4"/>
<dbReference type="GO" id="GO:0005737">
    <property type="term" value="C:cytoplasm"/>
    <property type="evidence" value="ECO:0007669"/>
    <property type="project" value="UniProtKB-SubCell"/>
</dbReference>
<protein>
    <recommendedName>
        <fullName evidence="2 15">DNA-binding transcriptional regulator NtrC</fullName>
    </recommendedName>
    <alternativeName>
        <fullName evidence="15">Nitrogen regulation protein NR(I)</fullName>
    </alternativeName>
</protein>
<proteinExistence type="predicted"/>
<dbReference type="SMART" id="SM00382">
    <property type="entry name" value="AAA"/>
    <property type="match status" value="1"/>
</dbReference>
<dbReference type="CDD" id="cd00009">
    <property type="entry name" value="AAA"/>
    <property type="match status" value="1"/>
</dbReference>
<evidence type="ECO:0000256" key="5">
    <source>
        <dbReference type="ARBA" id="ARBA00022553"/>
    </source>
</evidence>
<dbReference type="InterPro" id="IPR009057">
    <property type="entry name" value="Homeodomain-like_sf"/>
</dbReference>
<accession>C3X7N7</accession>
<dbReference type="Pfam" id="PF00072">
    <property type="entry name" value="Response_reg"/>
    <property type="match status" value="1"/>
</dbReference>
<dbReference type="NCBIfam" id="NF008176">
    <property type="entry name" value="PRK10923.1"/>
    <property type="match status" value="1"/>
</dbReference>
<dbReference type="PROSITE" id="PS00675">
    <property type="entry name" value="SIGMA54_INTERACT_1"/>
    <property type="match status" value="1"/>
</dbReference>
<dbReference type="GO" id="GO:0005524">
    <property type="term" value="F:ATP binding"/>
    <property type="evidence" value="ECO:0007669"/>
    <property type="project" value="UniProtKB-KW"/>
</dbReference>
<dbReference type="CDD" id="cd19919">
    <property type="entry name" value="REC_NtrC"/>
    <property type="match status" value="1"/>
</dbReference>
<evidence type="ECO:0000256" key="4">
    <source>
        <dbReference type="ARBA" id="ARBA00022491"/>
    </source>
</evidence>
<dbReference type="Pfam" id="PF25601">
    <property type="entry name" value="AAA_lid_14"/>
    <property type="match status" value="1"/>
</dbReference>
<dbReference type="InterPro" id="IPR001789">
    <property type="entry name" value="Sig_transdc_resp-reg_receiver"/>
</dbReference>
<dbReference type="Pfam" id="PF00158">
    <property type="entry name" value="Sigma54_activat"/>
    <property type="match status" value="1"/>
</dbReference>
<dbReference type="InterPro" id="IPR002197">
    <property type="entry name" value="HTH_Fis"/>
</dbReference>
<evidence type="ECO:0000256" key="11">
    <source>
        <dbReference type="ARBA" id="ARBA00023159"/>
    </source>
</evidence>
<keyword evidence="4 15" id="KW-0678">Repressor</keyword>
<evidence type="ECO:0000259" key="17">
    <source>
        <dbReference type="PROSITE" id="PS50110"/>
    </source>
</evidence>
<dbReference type="InterPro" id="IPR002078">
    <property type="entry name" value="Sigma_54_int"/>
</dbReference>
<dbReference type="PROSITE" id="PS00676">
    <property type="entry name" value="SIGMA54_INTERACT_2"/>
    <property type="match status" value="1"/>
</dbReference>
<dbReference type="GO" id="GO:0043565">
    <property type="term" value="F:sequence-specific DNA binding"/>
    <property type="evidence" value="ECO:0007669"/>
    <property type="project" value="InterPro"/>
</dbReference>
<dbReference type="InterPro" id="IPR025943">
    <property type="entry name" value="Sigma_54_int_dom_ATP-bd_2"/>
</dbReference>
<keyword evidence="10 15" id="KW-0238">DNA-binding</keyword>
<dbReference type="PROSITE" id="PS50110">
    <property type="entry name" value="RESPONSE_REGULATORY"/>
    <property type="match status" value="1"/>
</dbReference>
<dbReference type="PANTHER" id="PTHR32071">
    <property type="entry name" value="TRANSCRIPTIONAL REGULATORY PROTEIN"/>
    <property type="match status" value="1"/>
</dbReference>
<evidence type="ECO:0000256" key="7">
    <source>
        <dbReference type="ARBA" id="ARBA00022840"/>
    </source>
</evidence>
<keyword evidence="9 15" id="KW-0805">Transcription regulation</keyword>
<dbReference type="EMBL" id="GG658170">
    <property type="protein sequence ID" value="EEO29213.1"/>
    <property type="molecule type" value="Genomic_DNA"/>
</dbReference>
<name>C3X7N7_OXAFO</name>
<dbReference type="InterPro" id="IPR058031">
    <property type="entry name" value="AAA_lid_NorR"/>
</dbReference>
<keyword evidence="12 15" id="KW-0804">Transcription</keyword>
<dbReference type="Gene3D" id="3.40.50.2300">
    <property type="match status" value="1"/>
</dbReference>
<keyword evidence="13 15" id="KW-0535">Nitrogen fixation</keyword>
<feature type="modified residue" description="4-aspartylphosphate" evidence="14">
    <location>
        <position position="61"/>
    </location>
</feature>
<dbReference type="GO" id="GO:0006808">
    <property type="term" value="P:regulation of nitrogen utilization"/>
    <property type="evidence" value="ECO:0007669"/>
    <property type="project" value="UniProtKB-UniRule"/>
</dbReference>
<evidence type="ECO:0000256" key="6">
    <source>
        <dbReference type="ARBA" id="ARBA00022741"/>
    </source>
</evidence>
<evidence type="ECO:0000256" key="13">
    <source>
        <dbReference type="ARBA" id="ARBA00023231"/>
    </source>
</evidence>
<dbReference type="PRINTS" id="PR01590">
    <property type="entry name" value="HTHFIS"/>
</dbReference>
<evidence type="ECO:0000256" key="15">
    <source>
        <dbReference type="RuleBase" id="RU365013"/>
    </source>
</evidence>
<evidence type="ECO:0000256" key="2">
    <source>
        <dbReference type="ARBA" id="ARBA00019059"/>
    </source>
</evidence>
<dbReference type="FunFam" id="3.40.50.300:FF:000006">
    <property type="entry name" value="DNA-binding transcriptional regulator NtrC"/>
    <property type="match status" value="1"/>
</dbReference>
<keyword evidence="6 15" id="KW-0547">Nucleotide-binding</keyword>
<gene>
    <name evidence="15 18" type="primary">ntrC</name>
    <name evidence="18" type="ORF">OFBG_00241</name>
</gene>
<dbReference type="Gene3D" id="1.10.8.60">
    <property type="match status" value="1"/>
</dbReference>
<evidence type="ECO:0000313" key="18">
    <source>
        <dbReference type="EMBL" id="EEO29213.1"/>
    </source>
</evidence>
<keyword evidence="3 15" id="KW-0963">Cytoplasm</keyword>
<dbReference type="InterPro" id="IPR003593">
    <property type="entry name" value="AAA+_ATPase"/>
</dbReference>
<keyword evidence="19" id="KW-1185">Reference proteome</keyword>
<feature type="domain" description="Sigma-54 factor interaction" evidence="16">
    <location>
        <begin position="145"/>
        <end position="374"/>
    </location>
</feature>
<dbReference type="Pfam" id="PF02954">
    <property type="entry name" value="HTH_8"/>
    <property type="match status" value="1"/>
</dbReference>
<dbReference type="GO" id="GO:0006355">
    <property type="term" value="P:regulation of DNA-templated transcription"/>
    <property type="evidence" value="ECO:0007669"/>
    <property type="project" value="InterPro"/>
</dbReference>
<sequence>MKHDLTGEMMRSVWIADDDDSIRWVLEKALSRENIPLRSFSSADDVLVALKEEVPQVLVSDIRMPGTSGLHLLEVARERFPHLPIIIMTAYSDLDSAVSAFQGGAFEYLAKPFDLNKAVDLVKRAMKENEREAVVEKPVERMPEIIGQAPAMQEVFRSIGKLSHSNATVLVTGESGTGKELVARALHRHSPRASQPFVALNMAAIPKDLLESELFGHEKGAFTGAQVMRRGRFEQAEGGTLFLDEIGDMPLDMQTRLLRVLSDGHFYRVGGNQSVKANVRVVAATHQNLEKLVREGVFREDLFHRLNVIRLRLPSLRERAEDIAVLARHFLKQSAKQLGVPSKSLSQEAAAFLKRCYFSGNVRQLENVCYWMTVMIAGQTIEVKDLPVELLESDESSNDYVEAAKHLSGSSESGSDVSAHTVDDFISWEKRLEETVRKMLGDGKNELMNELGATFERILIKTALSYTRGRKNEAAVLLGIGRNTITRKIAELGLDDDTASR</sequence>
<dbReference type="Proteomes" id="UP000005089">
    <property type="component" value="Unassembled WGS sequence"/>
</dbReference>
<evidence type="ECO:0000256" key="3">
    <source>
        <dbReference type="ARBA" id="ARBA00022490"/>
    </source>
</evidence>
<evidence type="ECO:0000256" key="12">
    <source>
        <dbReference type="ARBA" id="ARBA00023163"/>
    </source>
</evidence>
<comment type="subcellular location">
    <subcellularLocation>
        <location evidence="1 15">Cytoplasm</location>
    </subcellularLocation>
</comment>
<dbReference type="InterPro" id="IPR025662">
    <property type="entry name" value="Sigma_54_int_dom_ATP-bd_1"/>
</dbReference>
<dbReference type="InterPro" id="IPR010114">
    <property type="entry name" value="Transcript_reg_NtrC"/>
</dbReference>
<keyword evidence="5 14" id="KW-0597">Phosphoprotein</keyword>
<dbReference type="STRING" id="847.BRW83_2036"/>
<dbReference type="Gene3D" id="3.40.50.300">
    <property type="entry name" value="P-loop containing nucleotide triphosphate hydrolases"/>
    <property type="match status" value="1"/>
</dbReference>
<dbReference type="PANTHER" id="PTHR32071:SF95">
    <property type="entry name" value="DNA-BINDING TRANSCRIPTIONAL REGULATOR NTRC"/>
    <property type="match status" value="1"/>
</dbReference>
<keyword evidence="11 15" id="KW-0010">Activator</keyword>
<dbReference type="PROSITE" id="PS50045">
    <property type="entry name" value="SIGMA54_INTERACT_4"/>
    <property type="match status" value="1"/>
</dbReference>
<comment type="function">
    <text evidence="15">Member of the two-component regulatory system NtrB/NtrC, which controls expression of the nitrogen-regulated (ntr) genes in response to nitrogen limitation. Phosphorylated NtrC binds directly to DNA and stimulates the formation of open promoter-sigma54-RNA polymerase complexes.</text>
</comment>
<dbReference type="SUPFAM" id="SSF52540">
    <property type="entry name" value="P-loop containing nucleoside triphosphate hydrolases"/>
    <property type="match status" value="1"/>
</dbReference>
<dbReference type="SMART" id="SM00448">
    <property type="entry name" value="REC"/>
    <property type="match status" value="1"/>
</dbReference>
<dbReference type="SUPFAM" id="SSF46689">
    <property type="entry name" value="Homeodomain-like"/>
    <property type="match status" value="1"/>
</dbReference>
<dbReference type="InterPro" id="IPR027417">
    <property type="entry name" value="P-loop_NTPase"/>
</dbReference>
<organism evidence="18 19">
    <name type="scientific">Oxalobacter formigenes OXCC13</name>
    <dbReference type="NCBI Taxonomy" id="556269"/>
    <lineage>
        <taxon>Bacteria</taxon>
        <taxon>Pseudomonadati</taxon>
        <taxon>Pseudomonadota</taxon>
        <taxon>Betaproteobacteria</taxon>
        <taxon>Burkholderiales</taxon>
        <taxon>Oxalobacteraceae</taxon>
        <taxon>Oxalobacter</taxon>
    </lineage>
</organism>
<evidence type="ECO:0000313" key="19">
    <source>
        <dbReference type="Proteomes" id="UP000005089"/>
    </source>
</evidence>
<dbReference type="Gene3D" id="1.10.10.60">
    <property type="entry name" value="Homeodomain-like"/>
    <property type="match status" value="1"/>
</dbReference>
<dbReference type="SUPFAM" id="SSF52172">
    <property type="entry name" value="CheY-like"/>
    <property type="match status" value="1"/>
</dbReference>
<dbReference type="eggNOG" id="COG2204">
    <property type="taxonomic scope" value="Bacteria"/>
</dbReference>
<dbReference type="FunFam" id="3.40.50.2300:FF:000018">
    <property type="entry name" value="DNA-binding transcriptional regulator NtrC"/>
    <property type="match status" value="1"/>
</dbReference>
<evidence type="ECO:0000256" key="14">
    <source>
        <dbReference type="PROSITE-ProRule" id="PRU00169"/>
    </source>
</evidence>
<dbReference type="AlphaFoldDB" id="C3X7N7"/>
<reference evidence="18 19" key="1">
    <citation type="submission" date="2009-02" db="EMBL/GenBank/DDBJ databases">
        <title>The Genome Sequence of Oxalobacter formigenes OXCC13.</title>
        <authorList>
            <consortium name="The Broad Institute Genome Sequencing Platform"/>
            <person name="Ward D."/>
            <person name="Young S.K."/>
            <person name="Kodira C.D."/>
            <person name="Zeng Q."/>
            <person name="Koehrsen M."/>
            <person name="Alvarado L."/>
            <person name="Berlin A."/>
            <person name="Borenstein D."/>
            <person name="Chen Z."/>
            <person name="Engels R."/>
            <person name="Freedman E."/>
            <person name="Gellesch M."/>
            <person name="Goldberg J."/>
            <person name="Griggs A."/>
            <person name="Gujja S."/>
            <person name="Heiman D."/>
            <person name="Hepburn T."/>
            <person name="Howarth C."/>
            <person name="Jen D."/>
            <person name="Larson L."/>
            <person name="Lewis B."/>
            <person name="Mehta T."/>
            <person name="Park D."/>
            <person name="Pearson M."/>
            <person name="Roberts A."/>
            <person name="Saif S."/>
            <person name="Shea T."/>
            <person name="Shenoy N."/>
            <person name="Sisk P."/>
            <person name="Stolte C."/>
            <person name="Sykes S."/>
            <person name="Walk T."/>
            <person name="White J."/>
            <person name="Yandava C."/>
            <person name="Allison M.J."/>
            <person name="Lander E."/>
            <person name="Nusbaum C."/>
            <person name="Galagan J."/>
            <person name="Birren B."/>
        </authorList>
    </citation>
    <scope>NUCLEOTIDE SEQUENCE [LARGE SCALE GENOMIC DNA]</scope>
    <source>
        <strain evidence="18 19">OXCC13</strain>
    </source>
</reference>
<evidence type="ECO:0000256" key="8">
    <source>
        <dbReference type="ARBA" id="ARBA00023012"/>
    </source>
</evidence>
<evidence type="ECO:0000256" key="9">
    <source>
        <dbReference type="ARBA" id="ARBA00023015"/>
    </source>
</evidence>
<evidence type="ECO:0000256" key="10">
    <source>
        <dbReference type="ARBA" id="ARBA00023125"/>
    </source>
</evidence>
<feature type="domain" description="Response regulatory" evidence="17">
    <location>
        <begin position="12"/>
        <end position="126"/>
    </location>
</feature>
<dbReference type="NCBIfam" id="TIGR01818">
    <property type="entry name" value="ntrC"/>
    <property type="match status" value="1"/>
</dbReference>
<keyword evidence="8 15" id="KW-0902">Two-component regulatory system</keyword>
<keyword evidence="7 15" id="KW-0067">ATP-binding</keyword>
<evidence type="ECO:0000256" key="1">
    <source>
        <dbReference type="ARBA" id="ARBA00004496"/>
    </source>
</evidence>
<dbReference type="GO" id="GO:0000156">
    <property type="term" value="F:phosphorelay response regulator activity"/>
    <property type="evidence" value="ECO:0007669"/>
    <property type="project" value="UniProtKB-UniRule"/>
</dbReference>
<evidence type="ECO:0000259" key="16">
    <source>
        <dbReference type="PROSITE" id="PS50045"/>
    </source>
</evidence>
<dbReference type="InterPro" id="IPR011006">
    <property type="entry name" value="CheY-like_superfamily"/>
</dbReference>